<dbReference type="InterPro" id="IPR003680">
    <property type="entry name" value="Flavodoxin_fold"/>
</dbReference>
<comment type="function">
    <text evidence="6">Quinone reductase that provides resistance to thiol-specific stress caused by electrophilic quinones.</text>
</comment>
<accession>A0A4P6MLV2</accession>
<comment type="subunit">
    <text evidence="6">Homodimer.</text>
</comment>
<dbReference type="GO" id="GO:0010181">
    <property type="term" value="F:FMN binding"/>
    <property type="evidence" value="ECO:0007669"/>
    <property type="project" value="UniProtKB-UniRule"/>
</dbReference>
<dbReference type="PANTHER" id="PTHR43741:SF4">
    <property type="entry name" value="FMN-DEPENDENT NADH:QUINONE OXIDOREDUCTASE"/>
    <property type="match status" value="1"/>
</dbReference>
<sequence>MKSLKILSVLGTVNQESLSEKLNNEIVKQLMHEHPNSTLTRLDTSNSQFANNSLTAANFDQFFKDVESDKWIEQLHNSDVLVLSTPMTNFSYSAGIKNFIDAIAVANKTFSYKYSTKGGSVGLLKNLKVVILATQGAPLGWYPFAGFVDTLKGIFEFFGVKQIETLLVDGNKVEPRSKQSHEQIIAEVKSELDKIVQKLEL</sequence>
<dbReference type="GO" id="GO:0016655">
    <property type="term" value="F:oxidoreductase activity, acting on NAD(P)H, quinone or similar compound as acceptor"/>
    <property type="evidence" value="ECO:0007669"/>
    <property type="project" value="InterPro"/>
</dbReference>
<keyword evidence="1 6" id="KW-0285">Flavoprotein</keyword>
<comment type="similarity">
    <text evidence="6">Belongs to the azoreductase type 1 family.</text>
</comment>
<dbReference type="Proteomes" id="UP000289326">
    <property type="component" value="Chromosome"/>
</dbReference>
<keyword evidence="9" id="KW-1185">Reference proteome</keyword>
<gene>
    <name evidence="6" type="primary">azoR</name>
    <name evidence="8" type="ORF">EG856_00685</name>
</gene>
<dbReference type="InterPro" id="IPR023048">
    <property type="entry name" value="NADH:quinone_OxRdtase_FMN_depd"/>
</dbReference>
<comment type="function">
    <text evidence="6">Also exhibits azoreductase activity. Catalyzes the reductive cleavage of the azo bond in aromatic azo compounds to the corresponding amines.</text>
</comment>
<keyword evidence="3 6" id="KW-0560">Oxidoreductase</keyword>
<dbReference type="InterPro" id="IPR029039">
    <property type="entry name" value="Flavoprotein-like_sf"/>
</dbReference>
<evidence type="ECO:0000313" key="8">
    <source>
        <dbReference type="EMBL" id="QBF34448.1"/>
    </source>
</evidence>
<evidence type="ECO:0000256" key="2">
    <source>
        <dbReference type="ARBA" id="ARBA00022643"/>
    </source>
</evidence>
<dbReference type="GO" id="GO:0009055">
    <property type="term" value="F:electron transfer activity"/>
    <property type="evidence" value="ECO:0007669"/>
    <property type="project" value="UniProtKB-UniRule"/>
</dbReference>
<dbReference type="NCBIfam" id="NF002370">
    <property type="entry name" value="PRK01355.1"/>
    <property type="match status" value="1"/>
</dbReference>
<keyword evidence="2 6" id="KW-0288">FMN</keyword>
<proteinExistence type="inferred from homology"/>
<dbReference type="EC" id="1.6.5.-" evidence="6"/>
<evidence type="ECO:0000256" key="5">
    <source>
        <dbReference type="ARBA" id="ARBA00048542"/>
    </source>
</evidence>
<dbReference type="SUPFAM" id="SSF52218">
    <property type="entry name" value="Flavoproteins"/>
    <property type="match status" value="1"/>
</dbReference>
<dbReference type="KEGG" id="mphi:EG856_00685"/>
<organism evidence="8 9">
    <name type="scientific">Mycoplasmopsis phocirhinis</name>
    <dbReference type="NCBI Taxonomy" id="142650"/>
    <lineage>
        <taxon>Bacteria</taxon>
        <taxon>Bacillati</taxon>
        <taxon>Mycoplasmatota</taxon>
        <taxon>Mycoplasmoidales</taxon>
        <taxon>Metamycoplasmataceae</taxon>
        <taxon>Mycoplasmopsis</taxon>
    </lineage>
</organism>
<comment type="catalytic activity">
    <reaction evidence="6">
        <text>2 a quinone + NADH + H(+) = 2 a 1,4-benzosemiquinone + NAD(+)</text>
        <dbReference type="Rhea" id="RHEA:65952"/>
        <dbReference type="ChEBI" id="CHEBI:15378"/>
        <dbReference type="ChEBI" id="CHEBI:57540"/>
        <dbReference type="ChEBI" id="CHEBI:57945"/>
        <dbReference type="ChEBI" id="CHEBI:132124"/>
        <dbReference type="ChEBI" id="CHEBI:134225"/>
    </reaction>
</comment>
<evidence type="ECO:0000256" key="6">
    <source>
        <dbReference type="HAMAP-Rule" id="MF_01216"/>
    </source>
</evidence>
<dbReference type="GO" id="GO:0016652">
    <property type="term" value="F:oxidoreductase activity, acting on NAD(P)H as acceptor"/>
    <property type="evidence" value="ECO:0007669"/>
    <property type="project" value="UniProtKB-UniRule"/>
</dbReference>
<comment type="cofactor">
    <cofactor evidence="6">
        <name>FMN</name>
        <dbReference type="ChEBI" id="CHEBI:58210"/>
    </cofactor>
    <text evidence="6">Binds 1 FMN per subunit.</text>
</comment>
<evidence type="ECO:0000256" key="1">
    <source>
        <dbReference type="ARBA" id="ARBA00022630"/>
    </source>
</evidence>
<evidence type="ECO:0000259" key="7">
    <source>
        <dbReference type="Pfam" id="PF02525"/>
    </source>
</evidence>
<dbReference type="RefSeq" id="WP_130429226.1">
    <property type="nucleotide sequence ID" value="NZ_CP034841.1"/>
</dbReference>
<comment type="catalytic activity">
    <reaction evidence="5">
        <text>N,N-dimethyl-1,4-phenylenediamine + anthranilate + 2 NAD(+) = 2-(4-dimethylaminophenyl)diazenylbenzoate + 2 NADH + 2 H(+)</text>
        <dbReference type="Rhea" id="RHEA:55872"/>
        <dbReference type="ChEBI" id="CHEBI:15378"/>
        <dbReference type="ChEBI" id="CHEBI:15783"/>
        <dbReference type="ChEBI" id="CHEBI:16567"/>
        <dbReference type="ChEBI" id="CHEBI:57540"/>
        <dbReference type="ChEBI" id="CHEBI:57945"/>
        <dbReference type="ChEBI" id="CHEBI:71579"/>
        <dbReference type="EC" id="1.7.1.17"/>
    </reaction>
    <physiologicalReaction direction="right-to-left" evidence="5">
        <dbReference type="Rhea" id="RHEA:55874"/>
    </physiologicalReaction>
</comment>
<comment type="caution">
    <text evidence="6">Lacks conserved residue(s) required for the propagation of feature annotation.</text>
</comment>
<evidence type="ECO:0000313" key="9">
    <source>
        <dbReference type="Proteomes" id="UP000289326"/>
    </source>
</evidence>
<evidence type="ECO:0000256" key="3">
    <source>
        <dbReference type="ARBA" id="ARBA00023002"/>
    </source>
</evidence>
<dbReference type="OrthoDB" id="9805013at2"/>
<keyword evidence="4 6" id="KW-0520">NAD</keyword>
<dbReference type="Pfam" id="PF02525">
    <property type="entry name" value="Flavodoxin_2"/>
    <property type="match status" value="1"/>
</dbReference>
<dbReference type="EC" id="1.7.1.17" evidence="6"/>
<dbReference type="InterPro" id="IPR050104">
    <property type="entry name" value="FMN-dep_NADH:Q_OxRdtase_AzoR1"/>
</dbReference>
<dbReference type="PANTHER" id="PTHR43741">
    <property type="entry name" value="FMN-DEPENDENT NADH-AZOREDUCTASE 1"/>
    <property type="match status" value="1"/>
</dbReference>
<dbReference type="Gene3D" id="3.40.50.360">
    <property type="match status" value="1"/>
</dbReference>
<reference evidence="8 9" key="1">
    <citation type="submission" date="2019-01" db="EMBL/GenBank/DDBJ databases">
        <title>Complete sequence and annotation of the Mycoplasma phocirhinis strain 852T genome.</title>
        <authorList>
            <person name="Frasca S.Jr."/>
            <person name="Kutish G.F."/>
            <person name="Castellanos Gell J."/>
            <person name="Michaels D.L."/>
            <person name="Brown D.R."/>
        </authorList>
    </citation>
    <scope>NUCLEOTIDE SEQUENCE [LARGE SCALE GENOMIC DNA]</scope>
    <source>
        <strain evidence="8 9">852</strain>
    </source>
</reference>
<evidence type="ECO:0000256" key="4">
    <source>
        <dbReference type="ARBA" id="ARBA00023027"/>
    </source>
</evidence>
<dbReference type="AlphaFoldDB" id="A0A4P6MLV2"/>
<feature type="binding site" evidence="6">
    <location>
        <begin position="17"/>
        <end position="19"/>
    </location>
    <ligand>
        <name>FMN</name>
        <dbReference type="ChEBI" id="CHEBI:58210"/>
    </ligand>
</feature>
<dbReference type="HAMAP" id="MF_01216">
    <property type="entry name" value="Azoreductase_type1"/>
    <property type="match status" value="1"/>
</dbReference>
<dbReference type="EMBL" id="CP034841">
    <property type="protein sequence ID" value="QBF34448.1"/>
    <property type="molecule type" value="Genomic_DNA"/>
</dbReference>
<feature type="domain" description="Flavodoxin-like fold" evidence="7">
    <location>
        <begin position="5"/>
        <end position="189"/>
    </location>
</feature>
<protein>
    <recommendedName>
        <fullName evidence="6">FMN dependent NADH:quinone oxidoreductase</fullName>
        <ecNumber evidence="6">1.6.5.-</ecNumber>
    </recommendedName>
    <alternativeName>
        <fullName evidence="6">Azo-dye reductase</fullName>
    </alternativeName>
    <alternativeName>
        <fullName evidence="6">FMN-dependent NADH-azo compound oxidoreductase</fullName>
    </alternativeName>
    <alternativeName>
        <fullName evidence="6">FMN-dependent NADH-azoreductase</fullName>
        <ecNumber evidence="6">1.7.1.17</ecNumber>
    </alternativeName>
</protein>
<name>A0A4P6MLV2_9BACT</name>